<gene>
    <name evidence="3" type="ORF">HMPREF1557_01144</name>
</gene>
<dbReference type="HOGENOM" id="CLU_1383533_0_0_9"/>
<evidence type="ECO:0000313" key="3">
    <source>
        <dbReference type="EMBL" id="ERJ76172.1"/>
    </source>
</evidence>
<name>U2J804_9STRE</name>
<feature type="transmembrane region" description="Helical" evidence="2">
    <location>
        <begin position="49"/>
        <end position="68"/>
    </location>
</feature>
<feature type="region of interest" description="Disordered" evidence="1">
    <location>
        <begin position="86"/>
        <end position="120"/>
    </location>
</feature>
<comment type="caution">
    <text evidence="3">The sequence shown here is derived from an EMBL/GenBank/DDBJ whole genome shotgun (WGS) entry which is preliminary data.</text>
</comment>
<evidence type="ECO:0000313" key="4">
    <source>
        <dbReference type="Proteomes" id="UP000016617"/>
    </source>
</evidence>
<evidence type="ECO:0000256" key="1">
    <source>
        <dbReference type="SAM" id="MobiDB-lite"/>
    </source>
</evidence>
<proteinExistence type="predicted"/>
<keyword evidence="2" id="KW-0812">Transmembrane</keyword>
<dbReference type="Proteomes" id="UP000016617">
    <property type="component" value="Unassembled WGS sequence"/>
</dbReference>
<evidence type="ECO:0000256" key="2">
    <source>
        <dbReference type="SAM" id="Phobius"/>
    </source>
</evidence>
<sequence length="197" mass="21726">MIFIEYFKSFKRERRAGVCLRDFIASHFGSLPKFLKRGSLMKFKKSESFYLLMSVVLLALILGLFVYAKHVNSSIKNGDVEVAPTHISTSSSSSSSQNNKKIESDLDSLENNPSADKVDTIQDEIDQVSNKSQKEAYQERLNIVSAKLALTDAQANPTTDNLQAAQTAIDKIATTSKKADLQSQLDNLTQSGQGGQE</sequence>
<dbReference type="EMBL" id="AWVA01000070">
    <property type="protein sequence ID" value="ERJ76172.1"/>
    <property type="molecule type" value="Genomic_DNA"/>
</dbReference>
<dbReference type="PATRIC" id="fig|1227275.3.peg.1013"/>
<keyword evidence="2" id="KW-0472">Membrane</keyword>
<keyword evidence="2" id="KW-1133">Transmembrane helix</keyword>
<protein>
    <submittedName>
        <fullName evidence="3">Uncharacterized protein</fullName>
    </submittedName>
</protein>
<reference evidence="3 4" key="1">
    <citation type="submission" date="2013-06" db="EMBL/GenBank/DDBJ databases">
        <authorList>
            <person name="Weinstock G."/>
            <person name="Sodergren E."/>
            <person name="Lobos E.A."/>
            <person name="Fulton L."/>
            <person name="Fulton R."/>
            <person name="Courtney L."/>
            <person name="Fronick C."/>
            <person name="O'Laughlin M."/>
            <person name="Godfrey J."/>
            <person name="Wilson R.M."/>
            <person name="Miner T."/>
            <person name="Farmer C."/>
            <person name="Delehaunty K."/>
            <person name="Cordes M."/>
            <person name="Minx P."/>
            <person name="Tomlinson C."/>
            <person name="Chen J."/>
            <person name="Wollam A."/>
            <person name="Pepin K.H."/>
            <person name="Bhonagiri V."/>
            <person name="Zhang X."/>
            <person name="Warren W."/>
            <person name="Mitreva M."/>
            <person name="Mardis E.R."/>
            <person name="Wilson R.K."/>
        </authorList>
    </citation>
    <scope>NUCLEOTIDE SEQUENCE [LARGE SCALE GENOMIC DNA]</scope>
    <source>
        <strain evidence="3 4">W1703</strain>
    </source>
</reference>
<dbReference type="AlphaFoldDB" id="U2J804"/>
<accession>U2J804</accession>
<organism evidence="3 4">
    <name type="scientific">Streptococcus sobrinus W1703</name>
    <dbReference type="NCBI Taxonomy" id="1227275"/>
    <lineage>
        <taxon>Bacteria</taxon>
        <taxon>Bacillati</taxon>
        <taxon>Bacillota</taxon>
        <taxon>Bacilli</taxon>
        <taxon>Lactobacillales</taxon>
        <taxon>Streptococcaceae</taxon>
        <taxon>Streptococcus</taxon>
    </lineage>
</organism>